<dbReference type="InterPro" id="IPR011622">
    <property type="entry name" value="7TMR_DISM_rcpt_extracell_dom2"/>
</dbReference>
<dbReference type="Gene3D" id="1.10.287.130">
    <property type="match status" value="1"/>
</dbReference>
<dbReference type="Pfam" id="PF07695">
    <property type="entry name" value="7TMR-DISM_7TM"/>
    <property type="match status" value="1"/>
</dbReference>
<dbReference type="Gene3D" id="2.60.40.2380">
    <property type="match status" value="1"/>
</dbReference>
<proteinExistence type="predicted"/>
<evidence type="ECO:0000256" key="7">
    <source>
        <dbReference type="SAM" id="Phobius"/>
    </source>
</evidence>
<dbReference type="InterPro" id="IPR004358">
    <property type="entry name" value="Sig_transdc_His_kin-like_C"/>
</dbReference>
<dbReference type="InterPro" id="IPR050736">
    <property type="entry name" value="Sensor_HK_Regulatory"/>
</dbReference>
<dbReference type="Pfam" id="PF02518">
    <property type="entry name" value="HATPase_c"/>
    <property type="match status" value="1"/>
</dbReference>
<dbReference type="SUPFAM" id="SSF47384">
    <property type="entry name" value="Homodimeric domain of signal transducing histidine kinase"/>
    <property type="match status" value="1"/>
</dbReference>
<feature type="domain" description="Histidine kinase" evidence="8">
    <location>
        <begin position="450"/>
        <end position="660"/>
    </location>
</feature>
<dbReference type="InterPro" id="IPR011623">
    <property type="entry name" value="7TMR_DISM_rcpt_extracell_dom1"/>
</dbReference>
<dbReference type="CDD" id="cd00082">
    <property type="entry name" value="HisKA"/>
    <property type="match status" value="1"/>
</dbReference>
<dbReference type="PROSITE" id="PS51257">
    <property type="entry name" value="PROKAR_LIPOPROTEIN"/>
    <property type="match status" value="1"/>
</dbReference>
<evidence type="ECO:0000256" key="4">
    <source>
        <dbReference type="ARBA" id="ARBA00022679"/>
    </source>
</evidence>
<dbReference type="PANTHER" id="PTHR43711">
    <property type="entry name" value="TWO-COMPONENT HISTIDINE KINASE"/>
    <property type="match status" value="1"/>
</dbReference>
<dbReference type="PRINTS" id="PR00344">
    <property type="entry name" value="BCTRLSENSOR"/>
</dbReference>
<dbReference type="PANTHER" id="PTHR43711:SF1">
    <property type="entry name" value="HISTIDINE KINASE 1"/>
    <property type="match status" value="1"/>
</dbReference>
<dbReference type="InterPro" id="IPR036890">
    <property type="entry name" value="HATPase_C_sf"/>
</dbReference>
<keyword evidence="7" id="KW-0472">Membrane</keyword>
<keyword evidence="10" id="KW-1185">Reference proteome</keyword>
<evidence type="ECO:0000256" key="5">
    <source>
        <dbReference type="ARBA" id="ARBA00022777"/>
    </source>
</evidence>
<dbReference type="SUPFAM" id="SSF55874">
    <property type="entry name" value="ATPase domain of HSP90 chaperone/DNA topoisomerase II/histidine kinase"/>
    <property type="match status" value="1"/>
</dbReference>
<feature type="transmembrane region" description="Helical" evidence="7">
    <location>
        <begin position="198"/>
        <end position="217"/>
    </location>
</feature>
<dbReference type="RefSeq" id="WP_274491948.1">
    <property type="nucleotide sequence ID" value="NZ_CP118166.1"/>
</dbReference>
<dbReference type="SMART" id="SM00387">
    <property type="entry name" value="HATPase_c"/>
    <property type="match status" value="1"/>
</dbReference>
<evidence type="ECO:0000256" key="6">
    <source>
        <dbReference type="ARBA" id="ARBA00023012"/>
    </source>
</evidence>
<dbReference type="Gene3D" id="3.30.565.10">
    <property type="entry name" value="Histidine kinase-like ATPase, C-terminal domain"/>
    <property type="match status" value="1"/>
</dbReference>
<dbReference type="InterPro" id="IPR005467">
    <property type="entry name" value="His_kinase_dom"/>
</dbReference>
<dbReference type="Pfam" id="PF07696">
    <property type="entry name" value="7TMR-DISMED2"/>
    <property type="match status" value="1"/>
</dbReference>
<evidence type="ECO:0000256" key="1">
    <source>
        <dbReference type="ARBA" id="ARBA00000085"/>
    </source>
</evidence>
<feature type="transmembrane region" description="Helical" evidence="7">
    <location>
        <begin position="222"/>
        <end position="238"/>
    </location>
</feature>
<dbReference type="Pfam" id="PF00512">
    <property type="entry name" value="HisKA"/>
    <property type="match status" value="1"/>
</dbReference>
<gene>
    <name evidence="9" type="ORF">PUV54_09300</name>
</gene>
<feature type="transmembrane region" description="Helical" evidence="7">
    <location>
        <begin position="344"/>
        <end position="363"/>
    </location>
</feature>
<dbReference type="InterPro" id="IPR003594">
    <property type="entry name" value="HATPase_dom"/>
</dbReference>
<accession>A0AAE9ZA08</accession>
<keyword evidence="5 9" id="KW-0418">Kinase</keyword>
<keyword evidence="6" id="KW-0902">Two-component regulatory system</keyword>
<evidence type="ECO:0000313" key="10">
    <source>
        <dbReference type="Proteomes" id="UP001214043"/>
    </source>
</evidence>
<dbReference type="AlphaFoldDB" id="A0AAE9ZA08"/>
<keyword evidence="3" id="KW-0597">Phosphoprotein</keyword>
<dbReference type="EMBL" id="CP118166">
    <property type="protein sequence ID" value="WDI30154.1"/>
    <property type="molecule type" value="Genomic_DNA"/>
</dbReference>
<protein>
    <recommendedName>
        <fullName evidence="2">histidine kinase</fullName>
        <ecNumber evidence="2">2.7.13.3</ecNumber>
    </recommendedName>
</protein>
<feature type="transmembrane region" description="Helical" evidence="7">
    <location>
        <begin position="291"/>
        <end position="311"/>
    </location>
</feature>
<evidence type="ECO:0000256" key="2">
    <source>
        <dbReference type="ARBA" id="ARBA00012438"/>
    </source>
</evidence>
<dbReference type="KEGG" id="hfl:PUV54_09300"/>
<dbReference type="GO" id="GO:0000155">
    <property type="term" value="F:phosphorelay sensor kinase activity"/>
    <property type="evidence" value="ECO:0007669"/>
    <property type="project" value="InterPro"/>
</dbReference>
<feature type="transmembrane region" description="Helical" evidence="7">
    <location>
        <begin position="258"/>
        <end position="279"/>
    </location>
</feature>
<dbReference type="Proteomes" id="UP001214043">
    <property type="component" value="Chromosome"/>
</dbReference>
<evidence type="ECO:0000256" key="3">
    <source>
        <dbReference type="ARBA" id="ARBA00022553"/>
    </source>
</evidence>
<dbReference type="InterPro" id="IPR003661">
    <property type="entry name" value="HisK_dim/P_dom"/>
</dbReference>
<reference evidence="9" key="1">
    <citation type="submission" date="2023-02" db="EMBL/GenBank/DDBJ databases">
        <title>Genome sequence of Hyphococcus flavus.</title>
        <authorList>
            <person name="Rong J.-C."/>
            <person name="Zhao Q."/>
            <person name="Yi M."/>
            <person name="Wu J.-Y."/>
        </authorList>
    </citation>
    <scope>NUCLEOTIDE SEQUENCE</scope>
    <source>
        <strain evidence="9">MCCC 1K03223</strain>
    </source>
</reference>
<keyword evidence="4" id="KW-0808">Transferase</keyword>
<name>A0AAE9ZA08_9PROT</name>
<dbReference type="PROSITE" id="PS50109">
    <property type="entry name" value="HIS_KIN"/>
    <property type="match status" value="1"/>
</dbReference>
<dbReference type="SMART" id="SM00388">
    <property type="entry name" value="HisKA"/>
    <property type="match status" value="1"/>
</dbReference>
<keyword evidence="7" id="KW-0812">Transmembrane</keyword>
<sequence>MRFIHTGQLCHRILVLPAVFIAVLIAACGSVSAADRIVRIDGREPVRNLEGRIYYHLDETRALNVNEIARVDFDVVPTHEPDFQYTKSAIWLKIPVINQQRESVDMRMTLQTNFMTELAIFKVDDERAEILFEQNENSGFATRIIPHPNIVIPITFEPVEGADIYIRYLSRGSTTLPIRFETLPSFERWSQSYTAKLFTFYALMFAFAVMSTIAFVVTPRGLFLAYAFYAIAVILYIGQRDGVAFQYFWPNAPLFNGYASLPLGCLVGLAAAVFARVFLDTKKNYPGADIFLRMFMVLCALIPFSAFFIGESNAKKVATYWVTFGAISFLVIGFRAMKTIQPRIVFYLTGWFGIVFASVLVTARDVMGISPGRSETLDIVRAATLFDATMMGLAMTAAILHIRSERDKSLRDQVEALQSNLALHERLNSLESRYEQAAEEAEKRGRVLANASHDIRQPLFALRSTLKEFETSSATDKGQGQSIERSLDYIEGLVDDFTKTALNEASSEAGIKGPATPVSVIFDAVHGMFLAEAENKGLELVIVPSSRSVRLEAFPMLRVITNLVANAVAYTKSGKVLIGCRRRGDRLLVEVYDTGPGISASELETVMQRNHRGSQNGSNPDGEGLGLAIVREIVDEEGMKFFAKSEPGKGSCFAIEAPLA</sequence>
<evidence type="ECO:0000313" key="9">
    <source>
        <dbReference type="EMBL" id="WDI30154.1"/>
    </source>
</evidence>
<feature type="transmembrane region" description="Helical" evidence="7">
    <location>
        <begin position="317"/>
        <end position="337"/>
    </location>
</feature>
<dbReference type="InterPro" id="IPR036097">
    <property type="entry name" value="HisK_dim/P_sf"/>
</dbReference>
<organism evidence="9 10">
    <name type="scientific">Hyphococcus flavus</name>
    <dbReference type="NCBI Taxonomy" id="1866326"/>
    <lineage>
        <taxon>Bacteria</taxon>
        <taxon>Pseudomonadati</taxon>
        <taxon>Pseudomonadota</taxon>
        <taxon>Alphaproteobacteria</taxon>
        <taxon>Parvularculales</taxon>
        <taxon>Parvularculaceae</taxon>
        <taxon>Hyphococcus</taxon>
    </lineage>
</organism>
<dbReference type="EC" id="2.7.13.3" evidence="2"/>
<keyword evidence="7" id="KW-1133">Transmembrane helix</keyword>
<comment type="catalytic activity">
    <reaction evidence="1">
        <text>ATP + protein L-histidine = ADP + protein N-phospho-L-histidine.</text>
        <dbReference type="EC" id="2.7.13.3"/>
    </reaction>
</comment>
<evidence type="ECO:0000259" key="8">
    <source>
        <dbReference type="PROSITE" id="PS50109"/>
    </source>
</evidence>